<feature type="region of interest" description="Disordered" evidence="1">
    <location>
        <begin position="142"/>
        <end position="179"/>
    </location>
</feature>
<proteinExistence type="predicted"/>
<dbReference type="RefSeq" id="XP_007377971.1">
    <property type="nucleotide sequence ID" value="XM_007377909.1"/>
</dbReference>
<evidence type="ECO:0000313" key="3">
    <source>
        <dbReference type="Proteomes" id="UP000000709"/>
    </source>
</evidence>
<dbReference type="STRING" id="619300.G3AVP0"/>
<dbReference type="EMBL" id="GL996506">
    <property type="protein sequence ID" value="EGW30205.1"/>
    <property type="molecule type" value="Genomic_DNA"/>
</dbReference>
<feature type="compositionally biased region" description="Low complexity" evidence="1">
    <location>
        <begin position="340"/>
        <end position="364"/>
    </location>
</feature>
<keyword evidence="3" id="KW-1185">Reference proteome</keyword>
<dbReference type="OrthoDB" id="4093878at2759"/>
<gene>
    <name evidence="2" type="ORF">SPAPADRAFT_63818</name>
</gene>
<protein>
    <submittedName>
        <fullName evidence="2">Uncharacterized protein</fullName>
    </submittedName>
</protein>
<dbReference type="GeneID" id="18874930"/>
<organism evidence="3">
    <name type="scientific">Spathaspora passalidarum (strain NRRL Y-27907 / 11-Y1)</name>
    <dbReference type="NCBI Taxonomy" id="619300"/>
    <lineage>
        <taxon>Eukaryota</taxon>
        <taxon>Fungi</taxon>
        <taxon>Dikarya</taxon>
        <taxon>Ascomycota</taxon>
        <taxon>Saccharomycotina</taxon>
        <taxon>Pichiomycetes</taxon>
        <taxon>Debaryomycetaceae</taxon>
        <taxon>Spathaspora</taxon>
    </lineage>
</organism>
<evidence type="ECO:0000256" key="1">
    <source>
        <dbReference type="SAM" id="MobiDB-lite"/>
    </source>
</evidence>
<feature type="compositionally biased region" description="Basic and acidic residues" evidence="1">
    <location>
        <begin position="142"/>
        <end position="154"/>
    </location>
</feature>
<name>G3AVP0_SPAPN</name>
<dbReference type="KEGG" id="spaa:SPAPADRAFT_63818"/>
<dbReference type="Proteomes" id="UP000000709">
    <property type="component" value="Unassembled WGS sequence"/>
</dbReference>
<dbReference type="eggNOG" id="ENOG502S0RT">
    <property type="taxonomic scope" value="Eukaryota"/>
</dbReference>
<dbReference type="InParanoid" id="G3AVP0"/>
<feature type="compositionally biased region" description="Acidic residues" evidence="1">
    <location>
        <begin position="155"/>
        <end position="164"/>
    </location>
</feature>
<evidence type="ECO:0000313" key="2">
    <source>
        <dbReference type="EMBL" id="EGW30205.1"/>
    </source>
</evidence>
<feature type="region of interest" description="Disordered" evidence="1">
    <location>
        <begin position="201"/>
        <end position="403"/>
    </location>
</feature>
<feature type="compositionally biased region" description="Basic and acidic residues" evidence="1">
    <location>
        <begin position="300"/>
        <end position="309"/>
    </location>
</feature>
<reference evidence="2 3" key="1">
    <citation type="journal article" date="2011" name="Proc. Natl. Acad. Sci. U.S.A.">
        <title>Comparative genomics of xylose-fermenting fungi for enhanced biofuel production.</title>
        <authorList>
            <person name="Wohlbach D.J."/>
            <person name="Kuo A."/>
            <person name="Sato T.K."/>
            <person name="Potts K.M."/>
            <person name="Salamov A.A."/>
            <person name="LaButti K.M."/>
            <person name="Sun H."/>
            <person name="Clum A."/>
            <person name="Pangilinan J.L."/>
            <person name="Lindquist E.A."/>
            <person name="Lucas S."/>
            <person name="Lapidus A."/>
            <person name="Jin M."/>
            <person name="Gunawan C."/>
            <person name="Balan V."/>
            <person name="Dale B.E."/>
            <person name="Jeffries T.W."/>
            <person name="Zinkel R."/>
            <person name="Barry K.W."/>
            <person name="Grigoriev I.V."/>
            <person name="Gasch A.P."/>
        </authorList>
    </citation>
    <scope>NUCLEOTIDE SEQUENCE [LARGE SCALE GENOMIC DNA]</scope>
    <source>
        <strain evidence="3">NRRL Y-27907 / 11-Y1</strain>
    </source>
</reference>
<dbReference type="AlphaFoldDB" id="G3AVP0"/>
<dbReference type="OMA" id="NINWQWY"/>
<accession>G3AVP0</accession>
<sequence>MYPFNTYNLPNNFDVDSLFNLLHQQQYYQQAPNSRPRVVKKLETEDEFQIQIYKPYGNFNNYEVRVVKATPPIVKVIISSAQDKFRQEFQFNVNYIDIENINWQWYKSRNILCLNIPKRIHYVHSNLEDILNCLVGNHEHEYQGEPEQEPRYLDEESDFDEEDACPAHESGAVRNGFIPQQDVASRRAAIEKSILEQRQADAAARRAEEEAERSRREAEERARQEAERARREAEERARREEQARREADERARREAEEAARREEQARREAQRKAELEYRRHIQQEAKRKHEQHQAALRQQQAEKAKRNQDQLDYDDFAQQQRDFLNQFFGFNLGRSPPPQFQSSQPAKPAVSTKPPKTTTSKPKPQVAPKPENLRKQSIPVKVHDTDADSISSDHQQAKIEDSHLAALHKHPSLEEVEDEESIMFRKKFGH</sequence>
<dbReference type="HOGENOM" id="CLU_624019_0_0_1"/>
<feature type="compositionally biased region" description="Basic and acidic residues" evidence="1">
    <location>
        <begin position="201"/>
        <end position="287"/>
    </location>
</feature>